<name>A0A927R3V0_9BACL</name>
<protein>
    <submittedName>
        <fullName evidence="1">RNA polymerase sigma factor (Sigma-70 family)</fullName>
    </submittedName>
</protein>
<organism evidence="1 2">
    <name type="scientific">Sporosarcina limicola</name>
    <dbReference type="NCBI Taxonomy" id="34101"/>
    <lineage>
        <taxon>Bacteria</taxon>
        <taxon>Bacillati</taxon>
        <taxon>Bacillota</taxon>
        <taxon>Bacilli</taxon>
        <taxon>Bacillales</taxon>
        <taxon>Caryophanaceae</taxon>
        <taxon>Sporosarcina</taxon>
    </lineage>
</organism>
<dbReference type="NCBIfam" id="TIGR02937">
    <property type="entry name" value="sigma70-ECF"/>
    <property type="match status" value="1"/>
</dbReference>
<sequence length="114" mass="12975">MEKGNFTPFAYGSIRGAMLDELKKKNIVDSNTTQMDNEALEELLKVADTVESEWSEAVDEAFEQMTAADRNLVHWLFVEELSLSECTKRAAISLPGIKKHRQKMIAKLREVMVK</sequence>
<dbReference type="InterPro" id="IPR036388">
    <property type="entry name" value="WH-like_DNA-bd_sf"/>
</dbReference>
<evidence type="ECO:0000313" key="2">
    <source>
        <dbReference type="Proteomes" id="UP000658225"/>
    </source>
</evidence>
<accession>A0A927R3V0</accession>
<dbReference type="EMBL" id="JADBEL010000014">
    <property type="protein sequence ID" value="MBE1555481.1"/>
    <property type="molecule type" value="Genomic_DNA"/>
</dbReference>
<dbReference type="SUPFAM" id="SSF88659">
    <property type="entry name" value="Sigma3 and sigma4 domains of RNA polymerase sigma factors"/>
    <property type="match status" value="1"/>
</dbReference>
<comment type="caution">
    <text evidence="1">The sequence shown here is derived from an EMBL/GenBank/DDBJ whole genome shotgun (WGS) entry which is preliminary data.</text>
</comment>
<keyword evidence="2" id="KW-1185">Reference proteome</keyword>
<dbReference type="GO" id="GO:0003700">
    <property type="term" value="F:DNA-binding transcription factor activity"/>
    <property type="evidence" value="ECO:0007669"/>
    <property type="project" value="InterPro"/>
</dbReference>
<dbReference type="InterPro" id="IPR013324">
    <property type="entry name" value="RNA_pol_sigma_r3/r4-like"/>
</dbReference>
<proteinExistence type="predicted"/>
<evidence type="ECO:0000313" key="1">
    <source>
        <dbReference type="EMBL" id="MBE1555481.1"/>
    </source>
</evidence>
<dbReference type="GO" id="GO:0006352">
    <property type="term" value="P:DNA-templated transcription initiation"/>
    <property type="evidence" value="ECO:0007669"/>
    <property type="project" value="InterPro"/>
</dbReference>
<dbReference type="Proteomes" id="UP000658225">
    <property type="component" value="Unassembled WGS sequence"/>
</dbReference>
<dbReference type="AlphaFoldDB" id="A0A927R3V0"/>
<gene>
    <name evidence="1" type="ORF">H4683_002601</name>
</gene>
<dbReference type="Gene3D" id="1.10.10.10">
    <property type="entry name" value="Winged helix-like DNA-binding domain superfamily/Winged helix DNA-binding domain"/>
    <property type="match status" value="1"/>
</dbReference>
<reference evidence="1" key="1">
    <citation type="submission" date="2020-10" db="EMBL/GenBank/DDBJ databases">
        <title>Genomic Encyclopedia of Type Strains, Phase IV (KMG-IV): sequencing the most valuable type-strain genomes for metagenomic binning, comparative biology and taxonomic classification.</title>
        <authorList>
            <person name="Goeker M."/>
        </authorList>
    </citation>
    <scope>NUCLEOTIDE SEQUENCE</scope>
    <source>
        <strain evidence="1">DSM 13886</strain>
    </source>
</reference>
<dbReference type="InterPro" id="IPR014284">
    <property type="entry name" value="RNA_pol_sigma-70_dom"/>
</dbReference>